<feature type="signal peptide" evidence="1">
    <location>
        <begin position="1"/>
        <end position="22"/>
    </location>
</feature>
<protein>
    <submittedName>
        <fullName evidence="2">Allatotropin</fullName>
    </submittedName>
</protein>
<evidence type="ECO:0000313" key="2">
    <source>
        <dbReference type="EMBL" id="QNT17938.1"/>
    </source>
</evidence>
<dbReference type="AlphaFoldDB" id="A0A7H1K1C2"/>
<dbReference type="EMBL" id="MT977128">
    <property type="protein sequence ID" value="QNT17938.1"/>
    <property type="molecule type" value="mRNA"/>
</dbReference>
<name>A0A7H1K1C2_9CUCU</name>
<organism evidence="2">
    <name type="scientific">Colaphellus bowringi</name>
    <dbReference type="NCBI Taxonomy" id="561076"/>
    <lineage>
        <taxon>Eukaryota</taxon>
        <taxon>Metazoa</taxon>
        <taxon>Ecdysozoa</taxon>
        <taxon>Arthropoda</taxon>
        <taxon>Hexapoda</taxon>
        <taxon>Insecta</taxon>
        <taxon>Pterygota</taxon>
        <taxon>Neoptera</taxon>
        <taxon>Endopterygota</taxon>
        <taxon>Coleoptera</taxon>
        <taxon>Polyphaga</taxon>
        <taxon>Cucujiformia</taxon>
        <taxon>Chrysomeloidea</taxon>
        <taxon>Chrysomelidae</taxon>
        <taxon>Chrysomelinae</taxon>
        <taxon>Chrysomelini</taxon>
        <taxon>Colaphellus</taxon>
    </lineage>
</organism>
<proteinExistence type="evidence at transcript level"/>
<keyword evidence="1" id="KW-0732">Signal</keyword>
<sequence length="135" mass="15673">MAFHHVALFFTLIFLWHILASASLETSGSYMSPEKSRHLFLYRPLRSTRKISQRAFQDMDLFTARGYGKRGSDCFGGRLCGKRMPEFSGARLYGKRNIDGNQLKCLFVDCEKLDMRNLEYSSRKYSRNDEVVLPD</sequence>
<feature type="chain" id="PRO_5028896590" evidence="1">
    <location>
        <begin position="23"/>
        <end position="135"/>
    </location>
</feature>
<reference evidence="2" key="1">
    <citation type="submission" date="2020-09" db="EMBL/GenBank/DDBJ databases">
        <title>Functional analysis of allatostatin genes in the reproductive diapause preparation of Colaphellus bowringi (Coleoptera: Chrysomelidae).</title>
        <authorList>
            <person name="Tian Z."/>
            <person name="Liu W."/>
            <person name="Wang X.-P."/>
            <person name="Li Z."/>
        </authorList>
    </citation>
    <scope>NUCLEOTIDE SEQUENCE</scope>
    <source>
        <tissue evidence="2">Head</tissue>
    </source>
</reference>
<accession>A0A7H1K1C2</accession>
<evidence type="ECO:0000256" key="1">
    <source>
        <dbReference type="SAM" id="SignalP"/>
    </source>
</evidence>